<organism evidence="1 2">
    <name type="scientific">Flammeovirga yaeyamensis</name>
    <dbReference type="NCBI Taxonomy" id="367791"/>
    <lineage>
        <taxon>Bacteria</taxon>
        <taxon>Pseudomonadati</taxon>
        <taxon>Bacteroidota</taxon>
        <taxon>Cytophagia</taxon>
        <taxon>Cytophagales</taxon>
        <taxon>Flammeovirgaceae</taxon>
        <taxon>Flammeovirga</taxon>
    </lineage>
</organism>
<accession>A0AAX1N385</accession>
<sequence>MNYSSLEEKLERVDDHIIGIWKFKRKGMSPKWCATYCWEGEYYDIEGKPTVEEVLDCLYRELVLLQHGEEVTLSV</sequence>
<reference evidence="1 2" key="1">
    <citation type="submission" date="2021-05" db="EMBL/GenBank/DDBJ databases">
        <title>Comparative genomic studies on the polysaccharide-degrading batcterial strains of the Flammeovirga genus.</title>
        <authorList>
            <person name="Zewei F."/>
            <person name="Zheng Z."/>
            <person name="Yu L."/>
            <person name="Ruyue G."/>
            <person name="Yanhong M."/>
            <person name="Yuanyuan C."/>
            <person name="Jingyan G."/>
            <person name="Wenjun H."/>
        </authorList>
    </citation>
    <scope>NUCLEOTIDE SEQUENCE [LARGE SCALE GENOMIC DNA]</scope>
    <source>
        <strain evidence="1 2">NBRC:100898</strain>
    </source>
</reference>
<dbReference type="EMBL" id="CP076132">
    <property type="protein sequence ID" value="QWG00383.1"/>
    <property type="molecule type" value="Genomic_DNA"/>
</dbReference>
<gene>
    <name evidence="1" type="ORF">KMW28_12040</name>
</gene>
<name>A0AAX1N385_9BACT</name>
<evidence type="ECO:0000313" key="2">
    <source>
        <dbReference type="Proteomes" id="UP000678679"/>
    </source>
</evidence>
<dbReference type="KEGG" id="fya:KMW28_12040"/>
<protein>
    <submittedName>
        <fullName evidence="1">Uncharacterized protein</fullName>
    </submittedName>
</protein>
<dbReference type="RefSeq" id="WP_169663208.1">
    <property type="nucleotide sequence ID" value="NZ_CP076132.1"/>
</dbReference>
<dbReference type="AlphaFoldDB" id="A0AAX1N385"/>
<dbReference type="Proteomes" id="UP000678679">
    <property type="component" value="Chromosome 1"/>
</dbReference>
<proteinExistence type="predicted"/>
<keyword evidence="2" id="KW-1185">Reference proteome</keyword>
<evidence type="ECO:0000313" key="1">
    <source>
        <dbReference type="EMBL" id="QWG00383.1"/>
    </source>
</evidence>